<comment type="similarity">
    <text evidence="1">Belongs to the glycosyltransferase 2 family.</text>
</comment>
<sequence length="618" mass="70700">MKISVVVPTYNTDPKALSRLVDSIDKQTMNKKEYELIFVDDGSTTDIYDKLKELEESRTNVLTKQIPNSGWGSKPRNIGVNMAHGEYILFLDHDDYVFPEAFERVYEYGKQHNADVINGKEVRTKGWSWGWDNFKENNPSAEKMGIGSMLPMTPHKFYKRKFLLDNNITFNEGARVLWEDVYFNTKVFTSGAKVAVLSDYPTYHWISTGANSSSSFGRDPHEKWAQLRKLFTFFKETIKDENDLKYMIRHWYQSRVLGILGNWLLDKSEERINIEFNYARKLAEDFVEESIDAEVTPINKPRAYLLRKGKIDELKLLAKHEQKITARSYVSDDIHWSNGKLVINAKAEMTFDEKELFKLRSEEHQILKEIPDVLKDELPKEVLNVTDYIKSSTYEASILGRDTRETWPVPADNTIVDVTPLNANEMKVFGEINFKIDLDKAAMGRKLDQQPWDIAARFSALGYTFHRGLVAPKGLGKAALINGHTAVAYKNKSELLTIDIGSKVRSVVGTSKPKQSDIKYDSKNGQLTIRLKNTHVHGLTKIKGHVILDNDDVNNGISYKVPAYLIGDKEGARVTASIKLPKGKYWITTLFEGRRSNTKLYVDTVNTGIFKIKNWIGK</sequence>
<evidence type="ECO:0000313" key="5">
    <source>
        <dbReference type="Proteomes" id="UP000037854"/>
    </source>
</evidence>
<evidence type="ECO:0000313" key="4">
    <source>
        <dbReference type="EMBL" id="KPH75912.1"/>
    </source>
</evidence>
<keyword evidence="5" id="KW-1185">Reference proteome</keyword>
<dbReference type="InterPro" id="IPR054028">
    <property type="entry name" value="TarS/TarP_linker"/>
</dbReference>
<dbReference type="InterPro" id="IPR029044">
    <property type="entry name" value="Nucleotide-diphossugar_trans"/>
</dbReference>
<dbReference type="Pfam" id="PF22181">
    <property type="entry name" value="TarS_linker"/>
    <property type="match status" value="1"/>
</dbReference>
<dbReference type="PANTHER" id="PTHR22916:SF3">
    <property type="entry name" value="UDP-GLCNAC:BETAGAL BETA-1,3-N-ACETYLGLUCOSAMINYLTRANSFERASE-LIKE PROTEIN 1"/>
    <property type="match status" value="1"/>
</dbReference>
<feature type="domain" description="Glycosyltransferase 2-like" evidence="2">
    <location>
        <begin position="4"/>
        <end position="131"/>
    </location>
</feature>
<dbReference type="EMBL" id="LGTK01000020">
    <property type="protein sequence ID" value="KPH75912.1"/>
    <property type="molecule type" value="Genomic_DNA"/>
</dbReference>
<dbReference type="InterPro" id="IPR001173">
    <property type="entry name" value="Glyco_trans_2-like"/>
</dbReference>
<gene>
    <name evidence="4" type="ORF">AFL42_07675</name>
</gene>
<dbReference type="RefSeq" id="WP_060668292.1">
    <property type="nucleotide sequence ID" value="NZ_LGTK01000020.1"/>
</dbReference>
<organism evidence="4 5">
    <name type="scientific">Oceanobacillus caeni</name>
    <dbReference type="NCBI Taxonomy" id="405946"/>
    <lineage>
        <taxon>Bacteria</taxon>
        <taxon>Bacillati</taxon>
        <taxon>Bacillota</taxon>
        <taxon>Bacilli</taxon>
        <taxon>Bacillales</taxon>
        <taxon>Bacillaceae</taxon>
        <taxon>Oceanobacillus</taxon>
    </lineage>
</organism>
<feature type="domain" description="TarS/TarP linker" evidence="3">
    <location>
        <begin position="220"/>
        <end position="318"/>
    </location>
</feature>
<dbReference type="Proteomes" id="UP000037854">
    <property type="component" value="Unassembled WGS sequence"/>
</dbReference>
<evidence type="ECO:0000259" key="2">
    <source>
        <dbReference type="Pfam" id="PF00535"/>
    </source>
</evidence>
<evidence type="ECO:0000259" key="3">
    <source>
        <dbReference type="Pfam" id="PF22181"/>
    </source>
</evidence>
<protein>
    <submittedName>
        <fullName evidence="4">Teichoic acid biosynthesis protein</fullName>
    </submittedName>
</protein>
<dbReference type="CDD" id="cd00761">
    <property type="entry name" value="Glyco_tranf_GTA_type"/>
    <property type="match status" value="1"/>
</dbReference>
<reference evidence="4 5" key="1">
    <citation type="submission" date="2015-07" db="EMBL/GenBank/DDBJ databases">
        <title>High-quality draft genome sequence of Oceanobacillus caeni HM6, a bacillus isolated from a human feces.</title>
        <authorList>
            <person name="Kumar J."/>
            <person name="Verma M.K."/>
            <person name="Pandey R."/>
            <person name="Bhambi M."/>
            <person name="Chauhan N."/>
        </authorList>
    </citation>
    <scope>NUCLEOTIDE SEQUENCE [LARGE SCALE GENOMIC DNA]</scope>
    <source>
        <strain evidence="4 5">HM6</strain>
    </source>
</reference>
<dbReference type="Pfam" id="PF00535">
    <property type="entry name" value="Glycos_transf_2"/>
    <property type="match status" value="1"/>
</dbReference>
<proteinExistence type="inferred from homology"/>
<dbReference type="Gene3D" id="3.90.550.10">
    <property type="entry name" value="Spore Coat Polysaccharide Biosynthesis Protein SpsA, Chain A"/>
    <property type="match status" value="1"/>
</dbReference>
<name>A0ABR5MJS1_9BACI</name>
<dbReference type="SUPFAM" id="SSF53448">
    <property type="entry name" value="Nucleotide-diphospho-sugar transferases"/>
    <property type="match status" value="1"/>
</dbReference>
<comment type="caution">
    <text evidence="4">The sequence shown here is derived from an EMBL/GenBank/DDBJ whole genome shotgun (WGS) entry which is preliminary data.</text>
</comment>
<evidence type="ECO:0000256" key="1">
    <source>
        <dbReference type="ARBA" id="ARBA00006739"/>
    </source>
</evidence>
<accession>A0ABR5MJS1</accession>
<dbReference type="PANTHER" id="PTHR22916">
    <property type="entry name" value="GLYCOSYLTRANSFERASE"/>
    <property type="match status" value="1"/>
</dbReference>